<comment type="caution">
    <text evidence="1">The sequence shown here is derived from an EMBL/GenBank/DDBJ whole genome shotgun (WGS) entry which is preliminary data.</text>
</comment>
<reference evidence="1 2" key="1">
    <citation type="submission" date="2018-05" db="EMBL/GenBank/DDBJ databases">
        <title>Genome sequences of two Antarctic strains of Pseudomonas prosekii: insights into adaptation to extreme conditions.</title>
        <authorList>
            <person name="Snopkova K."/>
            <person name="Dufkova K."/>
            <person name="Cejkova D."/>
            <person name="Sedlacek I."/>
            <person name="Smajs D."/>
        </authorList>
    </citation>
    <scope>NUCLEOTIDE SEQUENCE [LARGE SCALE GENOMIC DNA]</scope>
    <source>
        <strain evidence="1 2">P2673</strain>
    </source>
</reference>
<dbReference type="RefSeq" id="WP_109522161.1">
    <property type="nucleotide sequence ID" value="NZ_QFAW01000046.1"/>
</dbReference>
<protein>
    <submittedName>
        <fullName evidence="1">Uncharacterized protein</fullName>
    </submittedName>
</protein>
<sequence length="106" mass="11654">MEQIYKTVLVTKPTAPLHTEQTIEKSKALQDVVLTLHKRAERQAALIAFGLSASSAKEYADKLKDFTDEQFNQIVTGETASITKAAVPEESSVDMTVQILKAKYGV</sequence>
<gene>
    <name evidence="1" type="ORF">C9I49_24290</name>
</gene>
<dbReference type="EMBL" id="QFAW01000046">
    <property type="protein sequence ID" value="PWE40268.1"/>
    <property type="molecule type" value="Genomic_DNA"/>
</dbReference>
<evidence type="ECO:0000313" key="1">
    <source>
        <dbReference type="EMBL" id="PWE40268.1"/>
    </source>
</evidence>
<name>A0A2U2D220_9PSED</name>
<dbReference type="AlphaFoldDB" id="A0A2U2D220"/>
<dbReference type="Proteomes" id="UP000245056">
    <property type="component" value="Unassembled WGS sequence"/>
</dbReference>
<accession>A0A2U2D220</accession>
<organism evidence="1 2">
    <name type="scientific">Pseudomonas prosekii</name>
    <dbReference type="NCBI Taxonomy" id="1148509"/>
    <lineage>
        <taxon>Bacteria</taxon>
        <taxon>Pseudomonadati</taxon>
        <taxon>Pseudomonadota</taxon>
        <taxon>Gammaproteobacteria</taxon>
        <taxon>Pseudomonadales</taxon>
        <taxon>Pseudomonadaceae</taxon>
        <taxon>Pseudomonas</taxon>
    </lineage>
</organism>
<proteinExistence type="predicted"/>
<evidence type="ECO:0000313" key="2">
    <source>
        <dbReference type="Proteomes" id="UP000245056"/>
    </source>
</evidence>